<feature type="domain" description="LOB" evidence="3">
    <location>
        <begin position="48"/>
        <end position="149"/>
    </location>
</feature>
<dbReference type="Pfam" id="PF03195">
    <property type="entry name" value="LOB"/>
    <property type="match status" value="1"/>
</dbReference>
<comment type="similarity">
    <text evidence="1">Belongs to the LOB domain-containing protein family.</text>
</comment>
<keyword evidence="5" id="KW-1185">Reference proteome</keyword>
<protein>
    <recommendedName>
        <fullName evidence="3">LOB domain-containing protein</fullName>
    </recommendedName>
</protein>
<proteinExistence type="inferred from homology"/>
<dbReference type="OrthoDB" id="1921219at2759"/>
<evidence type="ECO:0000259" key="3">
    <source>
        <dbReference type="PROSITE" id="PS50891"/>
    </source>
</evidence>
<organism evidence="4 5">
    <name type="scientific">Protea cynaroides</name>
    <dbReference type="NCBI Taxonomy" id="273540"/>
    <lineage>
        <taxon>Eukaryota</taxon>
        <taxon>Viridiplantae</taxon>
        <taxon>Streptophyta</taxon>
        <taxon>Embryophyta</taxon>
        <taxon>Tracheophyta</taxon>
        <taxon>Spermatophyta</taxon>
        <taxon>Magnoliopsida</taxon>
        <taxon>Proteales</taxon>
        <taxon>Proteaceae</taxon>
        <taxon>Protea</taxon>
    </lineage>
</organism>
<dbReference type="PANTHER" id="PTHR31301">
    <property type="entry name" value="LOB DOMAIN-CONTAINING PROTEIN 4-RELATED"/>
    <property type="match status" value="1"/>
</dbReference>
<reference evidence="4" key="1">
    <citation type="journal article" date="2023" name="Plant J.">
        <title>The genome of the king protea, Protea cynaroides.</title>
        <authorList>
            <person name="Chang J."/>
            <person name="Duong T.A."/>
            <person name="Schoeman C."/>
            <person name="Ma X."/>
            <person name="Roodt D."/>
            <person name="Barker N."/>
            <person name="Li Z."/>
            <person name="Van de Peer Y."/>
            <person name="Mizrachi E."/>
        </authorList>
    </citation>
    <scope>NUCLEOTIDE SEQUENCE</scope>
    <source>
        <tissue evidence="4">Young leaves</tissue>
    </source>
</reference>
<feature type="compositionally biased region" description="Low complexity" evidence="2">
    <location>
        <begin position="13"/>
        <end position="36"/>
    </location>
</feature>
<evidence type="ECO:0000256" key="2">
    <source>
        <dbReference type="SAM" id="MobiDB-lite"/>
    </source>
</evidence>
<evidence type="ECO:0000313" key="4">
    <source>
        <dbReference type="EMBL" id="KAJ4969455.1"/>
    </source>
</evidence>
<evidence type="ECO:0000313" key="5">
    <source>
        <dbReference type="Proteomes" id="UP001141806"/>
    </source>
</evidence>
<name>A0A9Q0KFG4_9MAGN</name>
<comment type="caution">
    <text evidence="4">The sequence shown here is derived from an EMBL/GenBank/DDBJ whole genome shotgun (WGS) entry which is preliminary data.</text>
</comment>
<feature type="region of interest" description="Disordered" evidence="2">
    <location>
        <begin position="12"/>
        <end position="43"/>
    </location>
</feature>
<dbReference type="AlphaFoldDB" id="A0A9Q0KFG4"/>
<dbReference type="InterPro" id="IPR004883">
    <property type="entry name" value="LOB"/>
</dbReference>
<accession>A0A9Q0KFG4</accession>
<dbReference type="PANTHER" id="PTHR31301:SF206">
    <property type="entry name" value="LOB DOMAIN-CONTAINING PROTEIN 1"/>
    <property type="match status" value="1"/>
</dbReference>
<dbReference type="EMBL" id="JAMYWD010000006">
    <property type="protein sequence ID" value="KAJ4969455.1"/>
    <property type="molecule type" value="Genomic_DNA"/>
</dbReference>
<evidence type="ECO:0000256" key="1">
    <source>
        <dbReference type="ARBA" id="ARBA00005474"/>
    </source>
</evidence>
<dbReference type="Proteomes" id="UP001141806">
    <property type="component" value="Unassembled WGS sequence"/>
</dbReference>
<sequence length="216" mass="24109">MANPDEVILSMNPSPLFPSTSTSSLPSPQLSLPHPSSNDHESPPLVVRPCGACKGLRRRCVATCILAPYFPPTQPRKFLAVHRVFGASNVCKFLQELPEFQRADAVKSMVYEATTRIRDPVYGSVGVICNLQKLVNQLQMELATTKAQILNIRFQQENQPVNMTCMEMKEADQLPTLEQPLLEGYKFDTTNTFQSWENFLLDNSFLPFDATDSGGI</sequence>
<gene>
    <name evidence="4" type="ORF">NE237_016156</name>
</gene>
<dbReference type="PROSITE" id="PS50891">
    <property type="entry name" value="LOB"/>
    <property type="match status" value="1"/>
</dbReference>